<dbReference type="Gene3D" id="2.60.15.10">
    <property type="entry name" value="F0F1 ATP synthase delta/epsilon subunit, N-terminal"/>
    <property type="match status" value="1"/>
</dbReference>
<keyword evidence="3" id="KW-0813">Transport</keyword>
<dbReference type="InterPro" id="IPR036771">
    <property type="entry name" value="ATPsynth_dsu/esu_N"/>
</dbReference>
<comment type="subcellular location">
    <subcellularLocation>
        <location evidence="1">Membrane</location>
        <topology evidence="1">Peripheral membrane protein</topology>
    </subcellularLocation>
</comment>
<sequence>MAETFLFEIVTPARLALSCEAACVIIPGGAGHFGVLPGHAAMLSTIVPGTIELRDKSLKILDRYFVEGGFAEITPERCTVLAEVATPLQEITRDDAEDRVKRAHDALMVSEALNVRVTAERDLRTAEAMLAAVNEYEKQGAH</sequence>
<evidence type="ECO:0000256" key="6">
    <source>
        <dbReference type="ARBA" id="ARBA00023196"/>
    </source>
</evidence>
<dbReference type="PANTHER" id="PTHR13822:SF10">
    <property type="entry name" value="ATP SYNTHASE EPSILON CHAIN, CHLOROPLASTIC"/>
    <property type="match status" value="1"/>
</dbReference>
<protein>
    <submittedName>
        <fullName evidence="9">ATP synthase epsilon chain</fullName>
    </submittedName>
</protein>
<evidence type="ECO:0000259" key="8">
    <source>
        <dbReference type="Pfam" id="PF02823"/>
    </source>
</evidence>
<keyword evidence="7" id="KW-0066">ATP synthesis</keyword>
<evidence type="ECO:0000256" key="7">
    <source>
        <dbReference type="ARBA" id="ARBA00023310"/>
    </source>
</evidence>
<feature type="domain" description="ATP synthase F1 complex delta/epsilon subunit N-terminal" evidence="8">
    <location>
        <begin position="7"/>
        <end position="85"/>
    </location>
</feature>
<keyword evidence="6" id="KW-0139">CF(1)</keyword>
<dbReference type="GO" id="GO:0046933">
    <property type="term" value="F:proton-transporting ATP synthase activity, rotational mechanism"/>
    <property type="evidence" value="ECO:0007669"/>
    <property type="project" value="InterPro"/>
</dbReference>
<reference evidence="9" key="1">
    <citation type="submission" date="2018-07" db="EMBL/GenBank/DDBJ databases">
        <authorList>
            <person name="Quirk P.G."/>
            <person name="Krulwich T.A."/>
        </authorList>
    </citation>
    <scope>NUCLEOTIDE SEQUENCE</scope>
</reference>
<comment type="similarity">
    <text evidence="2">Belongs to the ATPase epsilon chain family.</text>
</comment>
<dbReference type="NCBIfam" id="TIGR01216">
    <property type="entry name" value="ATP_synt_epsi"/>
    <property type="match status" value="1"/>
</dbReference>
<evidence type="ECO:0000256" key="2">
    <source>
        <dbReference type="ARBA" id="ARBA00005712"/>
    </source>
</evidence>
<proteinExistence type="inferred from homology"/>
<organism evidence="9">
    <name type="scientific">metagenome</name>
    <dbReference type="NCBI Taxonomy" id="256318"/>
    <lineage>
        <taxon>unclassified sequences</taxon>
        <taxon>metagenomes</taxon>
    </lineage>
</organism>
<keyword evidence="5" id="KW-0472">Membrane</keyword>
<dbReference type="EMBL" id="UIDG01000027">
    <property type="protein sequence ID" value="SUS04207.1"/>
    <property type="molecule type" value="Genomic_DNA"/>
</dbReference>
<dbReference type="GO" id="GO:0045259">
    <property type="term" value="C:proton-transporting ATP synthase complex"/>
    <property type="evidence" value="ECO:0007669"/>
    <property type="project" value="UniProtKB-KW"/>
</dbReference>
<dbReference type="PANTHER" id="PTHR13822">
    <property type="entry name" value="ATP SYNTHASE DELTA/EPSILON CHAIN"/>
    <property type="match status" value="1"/>
</dbReference>
<dbReference type="SUPFAM" id="SSF51344">
    <property type="entry name" value="Epsilon subunit of F1F0-ATP synthase N-terminal domain"/>
    <property type="match status" value="1"/>
</dbReference>
<dbReference type="HAMAP" id="MF_00530">
    <property type="entry name" value="ATP_synth_epsil_bac"/>
    <property type="match status" value="1"/>
</dbReference>
<dbReference type="InterPro" id="IPR020546">
    <property type="entry name" value="ATP_synth_F1_dsu/esu_N"/>
</dbReference>
<evidence type="ECO:0000256" key="3">
    <source>
        <dbReference type="ARBA" id="ARBA00022448"/>
    </source>
</evidence>
<keyword evidence="4" id="KW-0406">Ion transport</keyword>
<evidence type="ECO:0000256" key="1">
    <source>
        <dbReference type="ARBA" id="ARBA00004170"/>
    </source>
</evidence>
<evidence type="ECO:0000256" key="5">
    <source>
        <dbReference type="ARBA" id="ARBA00023136"/>
    </source>
</evidence>
<name>A0A380T949_9ZZZZ</name>
<gene>
    <name evidence="9" type="primary">atpC</name>
    <name evidence="9" type="ORF">DF3PB_1220006</name>
</gene>
<evidence type="ECO:0000313" key="9">
    <source>
        <dbReference type="EMBL" id="SUS04207.1"/>
    </source>
</evidence>
<dbReference type="AlphaFoldDB" id="A0A380T949"/>
<dbReference type="Pfam" id="PF02823">
    <property type="entry name" value="ATP-synt_DE_N"/>
    <property type="match status" value="1"/>
</dbReference>
<evidence type="ECO:0000256" key="4">
    <source>
        <dbReference type="ARBA" id="ARBA00023065"/>
    </source>
</evidence>
<dbReference type="CDD" id="cd12152">
    <property type="entry name" value="F1-ATPase_delta"/>
    <property type="match status" value="1"/>
</dbReference>
<dbReference type="InterPro" id="IPR001469">
    <property type="entry name" value="ATP_synth_F1_dsu/esu"/>
</dbReference>
<accession>A0A380T949</accession>